<dbReference type="Proteomes" id="UP000500767">
    <property type="component" value="Chromosome"/>
</dbReference>
<reference evidence="1 2" key="1">
    <citation type="journal article" date="2014" name="World J. Microbiol. Biotechnol.">
        <title>Biodiversity and physiological characteristics of Antarctic and Arctic lichens-associated bacteria.</title>
        <authorList>
            <person name="Lee Y.M."/>
            <person name="Kim E.H."/>
            <person name="Lee H.K."/>
            <person name="Hong S.G."/>
        </authorList>
    </citation>
    <scope>NUCLEOTIDE SEQUENCE [LARGE SCALE GENOMIC DNA]</scope>
    <source>
        <strain evidence="1 2">PAMC 26569</strain>
    </source>
</reference>
<keyword evidence="2" id="KW-1185">Reference proteome</keyword>
<dbReference type="AlphaFoldDB" id="A0A6M8HL93"/>
<dbReference type="RefSeq" id="WP_171836474.1">
    <property type="nucleotide sequence ID" value="NZ_CP053708.1"/>
</dbReference>
<name>A0A6M8HL93_9PROT</name>
<proteinExistence type="predicted"/>
<protein>
    <submittedName>
        <fullName evidence="1">Excisionase</fullName>
    </submittedName>
</protein>
<dbReference type="EMBL" id="CP053708">
    <property type="protein sequence ID" value="QKE89124.1"/>
    <property type="molecule type" value="Genomic_DNA"/>
</dbReference>
<accession>A0A6M8HL93</accession>
<organism evidence="1 2">
    <name type="scientific">Lichenicola cladoniae</name>
    <dbReference type="NCBI Taxonomy" id="1484109"/>
    <lineage>
        <taxon>Bacteria</taxon>
        <taxon>Pseudomonadati</taxon>
        <taxon>Pseudomonadota</taxon>
        <taxon>Alphaproteobacteria</taxon>
        <taxon>Acetobacterales</taxon>
        <taxon>Acetobacteraceae</taxon>
        <taxon>Lichenicola</taxon>
    </lineage>
</organism>
<evidence type="ECO:0000313" key="1">
    <source>
        <dbReference type="EMBL" id="QKE89124.1"/>
    </source>
</evidence>
<gene>
    <name evidence="1" type="ORF">HN018_02830</name>
</gene>
<sequence length="63" mass="6949">MQTNTPDPKPLLVNCQTAQHLLGVRNTKFWALVKAGAVETVKLGDRTMVRYASLERLAEPKAA</sequence>
<dbReference type="KEGG" id="lck:HN018_02830"/>
<evidence type="ECO:0000313" key="2">
    <source>
        <dbReference type="Proteomes" id="UP000500767"/>
    </source>
</evidence>